<gene>
    <name evidence="1" type="ORF">C0J50_11926</name>
</gene>
<keyword evidence="1" id="KW-0648">Protein biosynthesis</keyword>
<dbReference type="AlphaFoldDB" id="A0AAD5FBW6"/>
<feature type="non-terminal residue" evidence="1">
    <location>
        <position position="1"/>
    </location>
</feature>
<name>A0AAD5FBW6_SILAS</name>
<keyword evidence="2" id="KW-1185">Reference proteome</keyword>
<dbReference type="Proteomes" id="UP001205998">
    <property type="component" value="Unassembled WGS sequence"/>
</dbReference>
<proteinExistence type="predicted"/>
<protein>
    <submittedName>
        <fullName evidence="1">Eukaryotic translation initiation factor 4 gamma 1</fullName>
    </submittedName>
</protein>
<evidence type="ECO:0000313" key="2">
    <source>
        <dbReference type="Proteomes" id="UP001205998"/>
    </source>
</evidence>
<reference evidence="1" key="1">
    <citation type="submission" date="2018-07" db="EMBL/GenBank/DDBJ databases">
        <title>Comparative genomics of catfishes provides insights into carnivory and benthic adaptation.</title>
        <authorList>
            <person name="Zhang Y."/>
            <person name="Wang D."/>
            <person name="Peng Z."/>
            <person name="Zheng S."/>
            <person name="Shao F."/>
            <person name="Tao W."/>
        </authorList>
    </citation>
    <scope>NUCLEOTIDE SEQUENCE</scope>
    <source>
        <strain evidence="1">Chongqing</strain>
    </source>
</reference>
<dbReference type="GO" id="GO:0003743">
    <property type="term" value="F:translation initiation factor activity"/>
    <property type="evidence" value="ECO:0007669"/>
    <property type="project" value="UniProtKB-KW"/>
</dbReference>
<keyword evidence="1" id="KW-0396">Initiation factor</keyword>
<evidence type="ECO:0000313" key="1">
    <source>
        <dbReference type="EMBL" id="KAI5611051.1"/>
    </source>
</evidence>
<feature type="non-terminal residue" evidence="1">
    <location>
        <position position="83"/>
    </location>
</feature>
<organism evidence="1 2">
    <name type="scientific">Silurus asotus</name>
    <name type="common">Amur catfish</name>
    <name type="synonym">Parasilurus asotus</name>
    <dbReference type="NCBI Taxonomy" id="30991"/>
    <lineage>
        <taxon>Eukaryota</taxon>
        <taxon>Metazoa</taxon>
        <taxon>Chordata</taxon>
        <taxon>Craniata</taxon>
        <taxon>Vertebrata</taxon>
        <taxon>Euteleostomi</taxon>
        <taxon>Actinopterygii</taxon>
        <taxon>Neopterygii</taxon>
        <taxon>Teleostei</taxon>
        <taxon>Ostariophysi</taxon>
        <taxon>Siluriformes</taxon>
        <taxon>Siluridae</taxon>
        <taxon>Silurus</taxon>
    </lineage>
</organism>
<sequence length="83" mass="9385">HWKPINPEEKKSYDREFLLRFQFISASMNKPEGLPHITDVVLEKVNKTPLRPLDPSRLMNCGPDFTPSFANLGRAPLLGGRGP</sequence>
<dbReference type="EMBL" id="MU569555">
    <property type="protein sequence ID" value="KAI5611051.1"/>
    <property type="molecule type" value="Genomic_DNA"/>
</dbReference>
<accession>A0AAD5FBW6</accession>
<comment type="caution">
    <text evidence="1">The sequence shown here is derived from an EMBL/GenBank/DDBJ whole genome shotgun (WGS) entry which is preliminary data.</text>
</comment>